<reference evidence="1 2" key="1">
    <citation type="journal article" date="2015" name="Genome Biol. Evol.">
        <title>Comparative Genomics of a Bacterivorous Green Alga Reveals Evolutionary Causalities and Consequences of Phago-Mixotrophic Mode of Nutrition.</title>
        <authorList>
            <person name="Burns J.A."/>
            <person name="Paasch A."/>
            <person name="Narechania A."/>
            <person name="Kim E."/>
        </authorList>
    </citation>
    <scope>NUCLEOTIDE SEQUENCE [LARGE SCALE GENOMIC DNA]</scope>
    <source>
        <strain evidence="1 2">PLY_AMNH</strain>
    </source>
</reference>
<accession>A0AAE0FPV1</accession>
<dbReference type="Proteomes" id="UP001190700">
    <property type="component" value="Unassembled WGS sequence"/>
</dbReference>
<evidence type="ECO:0000313" key="2">
    <source>
        <dbReference type="Proteomes" id="UP001190700"/>
    </source>
</evidence>
<comment type="caution">
    <text evidence="1">The sequence shown here is derived from an EMBL/GenBank/DDBJ whole genome shotgun (WGS) entry which is preliminary data.</text>
</comment>
<gene>
    <name evidence="1" type="ORF">CYMTET_27439</name>
</gene>
<protein>
    <submittedName>
        <fullName evidence="1">Uncharacterized protein</fullName>
    </submittedName>
</protein>
<sequence length="77" mass="8668">MRNELLLPSFMNGFCRRGPQEEKMTGLPIGVTEPKGWVQFFKGPDAVEWQESDHKEECDRIDVKQAILPMDGDGACG</sequence>
<organism evidence="1 2">
    <name type="scientific">Cymbomonas tetramitiformis</name>
    <dbReference type="NCBI Taxonomy" id="36881"/>
    <lineage>
        <taxon>Eukaryota</taxon>
        <taxon>Viridiplantae</taxon>
        <taxon>Chlorophyta</taxon>
        <taxon>Pyramimonadophyceae</taxon>
        <taxon>Pyramimonadales</taxon>
        <taxon>Pyramimonadaceae</taxon>
        <taxon>Cymbomonas</taxon>
    </lineage>
</organism>
<keyword evidence="2" id="KW-1185">Reference proteome</keyword>
<evidence type="ECO:0000313" key="1">
    <source>
        <dbReference type="EMBL" id="KAK3263774.1"/>
    </source>
</evidence>
<proteinExistence type="predicted"/>
<dbReference type="EMBL" id="LGRX02015057">
    <property type="protein sequence ID" value="KAK3263774.1"/>
    <property type="molecule type" value="Genomic_DNA"/>
</dbReference>
<dbReference type="AlphaFoldDB" id="A0AAE0FPV1"/>
<name>A0AAE0FPV1_9CHLO</name>